<dbReference type="RefSeq" id="WP_089813345.1">
    <property type="nucleotide sequence ID" value="NZ_FOZK01000001.1"/>
</dbReference>
<sequence>MSDEHTNESERSGTNAYSRRRVLNTSLTGLTATGVTGLAGPGTAAAQSTSAASSSGFDREEWDVEIDAKDPDVETRVYVGPEKNASPYEAGPRDIELSEKLVLGTIPDEVPVIGGGDLGLKFEATFGFTEVSVNISICVDDSCLSLAGAGFSYSEAEVCLDTKGAYKGVPLDVEGCLLFNPSINPVGLEIGGSVKVCVGRNLCDPNGKKKGDETGGGWEYSRFCGLCKEFGLSGTI</sequence>
<gene>
    <name evidence="2" type="ORF">SAMN05216559_0378</name>
</gene>
<dbReference type="STRING" id="767519.SAMN05216559_0378"/>
<dbReference type="Proteomes" id="UP000199062">
    <property type="component" value="Unassembled WGS sequence"/>
</dbReference>
<dbReference type="AlphaFoldDB" id="A0A1I6K8H9"/>
<dbReference type="OrthoDB" id="379623at2157"/>
<organism evidence="2 3">
    <name type="scientific">Halomicrobium zhouii</name>
    <dbReference type="NCBI Taxonomy" id="767519"/>
    <lineage>
        <taxon>Archaea</taxon>
        <taxon>Methanobacteriati</taxon>
        <taxon>Methanobacteriota</taxon>
        <taxon>Stenosarchaea group</taxon>
        <taxon>Halobacteria</taxon>
        <taxon>Halobacteriales</taxon>
        <taxon>Haloarculaceae</taxon>
        <taxon>Halomicrobium</taxon>
    </lineage>
</organism>
<dbReference type="PROSITE" id="PS51318">
    <property type="entry name" value="TAT"/>
    <property type="match status" value="1"/>
</dbReference>
<keyword evidence="3" id="KW-1185">Reference proteome</keyword>
<feature type="compositionally biased region" description="Low complexity" evidence="1">
    <location>
        <begin position="27"/>
        <end position="55"/>
    </location>
</feature>
<dbReference type="InterPro" id="IPR006311">
    <property type="entry name" value="TAT_signal"/>
</dbReference>
<feature type="region of interest" description="Disordered" evidence="1">
    <location>
        <begin position="1"/>
        <end position="61"/>
    </location>
</feature>
<dbReference type="EMBL" id="FOZK01000001">
    <property type="protein sequence ID" value="SFR87585.1"/>
    <property type="molecule type" value="Genomic_DNA"/>
</dbReference>
<reference evidence="2 3" key="1">
    <citation type="submission" date="2016-10" db="EMBL/GenBank/DDBJ databases">
        <authorList>
            <person name="de Groot N.N."/>
        </authorList>
    </citation>
    <scope>NUCLEOTIDE SEQUENCE [LARGE SCALE GENOMIC DNA]</scope>
    <source>
        <strain evidence="2 3">CGMCC 1.10457</strain>
    </source>
</reference>
<accession>A0A1I6K8H9</accession>
<evidence type="ECO:0000256" key="1">
    <source>
        <dbReference type="SAM" id="MobiDB-lite"/>
    </source>
</evidence>
<name>A0A1I6K8H9_9EURY</name>
<feature type="compositionally biased region" description="Basic and acidic residues" evidence="1">
    <location>
        <begin position="1"/>
        <end position="11"/>
    </location>
</feature>
<evidence type="ECO:0000313" key="2">
    <source>
        <dbReference type="EMBL" id="SFR87585.1"/>
    </source>
</evidence>
<protein>
    <submittedName>
        <fullName evidence="2">Uncharacterized protein</fullName>
    </submittedName>
</protein>
<proteinExistence type="predicted"/>
<evidence type="ECO:0000313" key="3">
    <source>
        <dbReference type="Proteomes" id="UP000199062"/>
    </source>
</evidence>